<dbReference type="AlphaFoldDB" id="A0A1B7M088"/>
<proteinExistence type="predicted"/>
<evidence type="ECO:0000313" key="2">
    <source>
        <dbReference type="Proteomes" id="UP000078292"/>
    </source>
</evidence>
<accession>A0A1B7M088</accession>
<evidence type="ECO:0000313" key="1">
    <source>
        <dbReference type="EMBL" id="OAV61476.1"/>
    </source>
</evidence>
<dbReference type="RefSeq" id="WP_043057638.1">
    <property type="nucleotide sequence ID" value="NZ_LXEY01000016.1"/>
</dbReference>
<sequence length="122" mass="13352">MSEQLTQQASTYRVTLENGMTLVGWPIRADHVVVQASGLTGPITVRIDGQDIEVTNVYESAGVEDFSMPVTALELPEGSIDVPGEIIPPHMAPQEQADDGSQTMGARTFFWCLVFPRMRGCR</sequence>
<gene>
    <name evidence="1" type="ORF">A6F49_08505</name>
</gene>
<dbReference type="OrthoDB" id="5196222at2"/>
<dbReference type="Proteomes" id="UP000078292">
    <property type="component" value="Unassembled WGS sequence"/>
</dbReference>
<name>A0A1B7M088_9MICC</name>
<organism evidence="1 2">
    <name type="scientific">Enteractinococcus helveticum</name>
    <dbReference type="NCBI Taxonomy" id="1837282"/>
    <lineage>
        <taxon>Bacteria</taxon>
        <taxon>Bacillati</taxon>
        <taxon>Actinomycetota</taxon>
        <taxon>Actinomycetes</taxon>
        <taxon>Micrococcales</taxon>
        <taxon>Micrococcaceae</taxon>
    </lineage>
</organism>
<comment type="caution">
    <text evidence="1">The sequence shown here is derived from an EMBL/GenBank/DDBJ whole genome shotgun (WGS) entry which is preliminary data.</text>
</comment>
<dbReference type="EMBL" id="LXEY01000016">
    <property type="protein sequence ID" value="OAV61476.1"/>
    <property type="molecule type" value="Genomic_DNA"/>
</dbReference>
<dbReference type="STRING" id="1837282.A6F49_08505"/>
<protein>
    <submittedName>
        <fullName evidence="1">Uncharacterized protein</fullName>
    </submittedName>
</protein>
<keyword evidence="2" id="KW-1185">Reference proteome</keyword>
<reference evidence="1 2" key="1">
    <citation type="submission" date="2016-04" db="EMBL/GenBank/DDBJ databases">
        <title>First whole genome shotgun sequence of the bacterium Enteractinococcus sp. strain UASWS1574.</title>
        <authorList>
            <person name="Crovadore J."/>
            <person name="Chablais R."/>
            <person name="Lefort F."/>
        </authorList>
    </citation>
    <scope>NUCLEOTIDE SEQUENCE [LARGE SCALE GENOMIC DNA]</scope>
    <source>
        <strain evidence="1 2">UASWS1574</strain>
    </source>
</reference>